<reference evidence="1" key="1">
    <citation type="submission" date="2021-09" db="EMBL/GenBank/DDBJ databases">
        <authorList>
            <consortium name="AG Swart"/>
            <person name="Singh M."/>
            <person name="Singh A."/>
            <person name="Seah K."/>
            <person name="Emmerich C."/>
        </authorList>
    </citation>
    <scope>NUCLEOTIDE SEQUENCE</scope>
    <source>
        <strain evidence="1">ATCC30299</strain>
    </source>
</reference>
<organism evidence="1 2">
    <name type="scientific">Blepharisma stoltei</name>
    <dbReference type="NCBI Taxonomy" id="1481888"/>
    <lineage>
        <taxon>Eukaryota</taxon>
        <taxon>Sar</taxon>
        <taxon>Alveolata</taxon>
        <taxon>Ciliophora</taxon>
        <taxon>Postciliodesmatophora</taxon>
        <taxon>Heterotrichea</taxon>
        <taxon>Heterotrichida</taxon>
        <taxon>Blepharismidae</taxon>
        <taxon>Blepharisma</taxon>
    </lineage>
</organism>
<dbReference type="EMBL" id="CAJZBQ010000016">
    <property type="protein sequence ID" value="CAG9316678.1"/>
    <property type="molecule type" value="Genomic_DNA"/>
</dbReference>
<protein>
    <submittedName>
        <fullName evidence="1">Uncharacterized protein</fullName>
    </submittedName>
</protein>
<sequence>MLSPQRSKGARKDFIKIAQMHNPSIQWNERLGKAHLEIIAFNYEPTNELFSKGANASLASKSIESTGAVIIPSSCCDLDGLKAHPYGASHPKLLY</sequence>
<proteinExistence type="predicted"/>
<comment type="caution">
    <text evidence="1">The sequence shown here is derived from an EMBL/GenBank/DDBJ whole genome shotgun (WGS) entry which is preliminary data.</text>
</comment>
<gene>
    <name evidence="1" type="ORF">BSTOLATCC_MIC16786</name>
</gene>
<name>A0AAU9IT66_9CILI</name>
<evidence type="ECO:0000313" key="1">
    <source>
        <dbReference type="EMBL" id="CAG9316678.1"/>
    </source>
</evidence>
<evidence type="ECO:0000313" key="2">
    <source>
        <dbReference type="Proteomes" id="UP001162131"/>
    </source>
</evidence>
<dbReference type="AlphaFoldDB" id="A0AAU9IT66"/>
<dbReference type="Proteomes" id="UP001162131">
    <property type="component" value="Unassembled WGS sequence"/>
</dbReference>
<keyword evidence="2" id="KW-1185">Reference proteome</keyword>
<accession>A0AAU9IT66</accession>